<dbReference type="OrthoDB" id="5492877at2759"/>
<accession>A0A2T7A4L5</accession>
<comment type="caution">
    <text evidence="1">The sequence shown here is derived from an EMBL/GenBank/DDBJ whole genome shotgun (WGS) entry which is preliminary data.</text>
</comment>
<dbReference type="Proteomes" id="UP000244722">
    <property type="component" value="Unassembled WGS sequence"/>
</dbReference>
<name>A0A2T7A4L5_TUBBO</name>
<dbReference type="AlphaFoldDB" id="A0A2T7A4L5"/>
<protein>
    <submittedName>
        <fullName evidence="1">Uncharacterized protein</fullName>
    </submittedName>
</protein>
<keyword evidence="2" id="KW-1185">Reference proteome</keyword>
<dbReference type="EMBL" id="NESQ01000024">
    <property type="protein sequence ID" value="PUU82648.1"/>
    <property type="molecule type" value="Genomic_DNA"/>
</dbReference>
<evidence type="ECO:0000313" key="1">
    <source>
        <dbReference type="EMBL" id="PUU82648.1"/>
    </source>
</evidence>
<proteinExistence type="predicted"/>
<reference evidence="1 2" key="1">
    <citation type="submission" date="2017-04" db="EMBL/GenBank/DDBJ databases">
        <title>Draft genome sequence of Tuber borchii Vittad., a whitish edible truffle.</title>
        <authorList>
            <consortium name="DOE Joint Genome Institute"/>
            <person name="Murat C."/>
            <person name="Kuo A."/>
            <person name="Barry K.W."/>
            <person name="Clum A."/>
            <person name="Dockter R.B."/>
            <person name="Fauchery L."/>
            <person name="Iotti M."/>
            <person name="Kohler A."/>
            <person name="Labutti K."/>
            <person name="Lindquist E.A."/>
            <person name="Lipzen A."/>
            <person name="Ohm R.A."/>
            <person name="Wang M."/>
            <person name="Grigoriev I.V."/>
            <person name="Zambonelli A."/>
            <person name="Martin F.M."/>
        </authorList>
    </citation>
    <scope>NUCLEOTIDE SEQUENCE [LARGE SCALE GENOMIC DNA]</scope>
    <source>
        <strain evidence="1 2">Tbo3840</strain>
    </source>
</reference>
<gene>
    <name evidence="1" type="ORF">B9Z19DRAFT_1120418</name>
</gene>
<organism evidence="1 2">
    <name type="scientific">Tuber borchii</name>
    <name type="common">White truffle</name>
    <dbReference type="NCBI Taxonomy" id="42251"/>
    <lineage>
        <taxon>Eukaryota</taxon>
        <taxon>Fungi</taxon>
        <taxon>Dikarya</taxon>
        <taxon>Ascomycota</taxon>
        <taxon>Pezizomycotina</taxon>
        <taxon>Pezizomycetes</taxon>
        <taxon>Pezizales</taxon>
        <taxon>Tuberaceae</taxon>
        <taxon>Tuber</taxon>
    </lineage>
</organism>
<sequence length="183" mass="19964">MVSNVSSKPGMGTQAGYCLKSNWRSPNLLLCRIFSWIIPSTRLIWEQFNSSERSDLQATCKTASNTTSNATTQLTLEGNLSGKLNPDSIFRMSSSVITHGAFIAEVASRPADIKLGSGPGQSFETIFRTVVQGEHSRYTAANETVYNRGADNVDNLYGMWTSHSLVINASRDNQKALEDVGHG</sequence>
<evidence type="ECO:0000313" key="2">
    <source>
        <dbReference type="Proteomes" id="UP000244722"/>
    </source>
</evidence>